<evidence type="ECO:0000259" key="5">
    <source>
        <dbReference type="PROSITE" id="PS51078"/>
    </source>
</evidence>
<dbReference type="InterPro" id="IPR014757">
    <property type="entry name" value="Tscrpt_reg_IclR_C"/>
</dbReference>
<keyword evidence="2" id="KW-0238">DNA-binding</keyword>
<dbReference type="InterPro" id="IPR050707">
    <property type="entry name" value="HTH_MetabolicPath_Reg"/>
</dbReference>
<comment type="caution">
    <text evidence="6">The sequence shown here is derived from an EMBL/GenBank/DDBJ whole genome shotgun (WGS) entry which is preliminary data.</text>
</comment>
<dbReference type="Pfam" id="PF09339">
    <property type="entry name" value="HTH_IclR"/>
    <property type="match status" value="1"/>
</dbReference>
<name>A0A2U3AHW0_9BACL</name>
<dbReference type="InterPro" id="IPR036390">
    <property type="entry name" value="WH_DNA-bd_sf"/>
</dbReference>
<evidence type="ECO:0000313" key="7">
    <source>
        <dbReference type="Proteomes" id="UP000245938"/>
    </source>
</evidence>
<sequence length="248" mass="28455">MSIGKILYFRELTEMQAMNRMMIITKAISQNHQQGLTISELTERTNLPLATLHRILSSLVEHRFVELDPHNKRYRLGDVWMQYGLQVYDQYDYVSRIRPIMDELAQTVNESIYMHKPMETESMIVERLDGPNSRIHIVDPLGLRTAMPIGAVNQVILSCREFLSKKENPFAIDLAILQNTVLNGYAIASDSAKETIALAAPIFAKNGELLHIISMSVLEYSFTEERKSFLLDQLVATTKKIEDVLYFM</sequence>
<dbReference type="EMBL" id="QFVR01000028">
    <property type="protein sequence ID" value="PWI24138.1"/>
    <property type="molecule type" value="Genomic_DNA"/>
</dbReference>
<evidence type="ECO:0008006" key="8">
    <source>
        <dbReference type="Google" id="ProtNLM"/>
    </source>
</evidence>
<dbReference type="PANTHER" id="PTHR30136:SF24">
    <property type="entry name" value="HTH-TYPE TRANSCRIPTIONAL REPRESSOR ALLR"/>
    <property type="match status" value="1"/>
</dbReference>
<dbReference type="OrthoDB" id="9791752at2"/>
<dbReference type="PROSITE" id="PS51078">
    <property type="entry name" value="ICLR_ED"/>
    <property type="match status" value="1"/>
</dbReference>
<evidence type="ECO:0000259" key="4">
    <source>
        <dbReference type="PROSITE" id="PS51077"/>
    </source>
</evidence>
<dbReference type="InterPro" id="IPR005471">
    <property type="entry name" value="Tscrpt_reg_IclR_N"/>
</dbReference>
<dbReference type="Gene3D" id="1.10.10.10">
    <property type="entry name" value="Winged helix-like DNA-binding domain superfamily/Winged helix DNA-binding domain"/>
    <property type="match status" value="1"/>
</dbReference>
<evidence type="ECO:0000256" key="1">
    <source>
        <dbReference type="ARBA" id="ARBA00023015"/>
    </source>
</evidence>
<dbReference type="PANTHER" id="PTHR30136">
    <property type="entry name" value="HELIX-TURN-HELIX TRANSCRIPTIONAL REGULATOR, ICLR FAMILY"/>
    <property type="match status" value="1"/>
</dbReference>
<dbReference type="GO" id="GO:0045892">
    <property type="term" value="P:negative regulation of DNA-templated transcription"/>
    <property type="evidence" value="ECO:0007669"/>
    <property type="project" value="TreeGrafter"/>
</dbReference>
<keyword evidence="7" id="KW-1185">Reference proteome</keyword>
<protein>
    <recommendedName>
        <fullName evidence="8">IclR family transcriptional regulator</fullName>
    </recommendedName>
</protein>
<dbReference type="GO" id="GO:0003677">
    <property type="term" value="F:DNA binding"/>
    <property type="evidence" value="ECO:0007669"/>
    <property type="project" value="UniProtKB-KW"/>
</dbReference>
<reference evidence="6 7" key="1">
    <citation type="submission" date="2018-05" db="EMBL/GenBank/DDBJ databases">
        <title>Kurthia sibirica genome sequence.</title>
        <authorList>
            <person name="Maclea K.S."/>
            <person name="Goen A.E."/>
        </authorList>
    </citation>
    <scope>NUCLEOTIDE SEQUENCE [LARGE SCALE GENOMIC DNA]</scope>
    <source>
        <strain evidence="6 7">ATCC 49154</strain>
    </source>
</reference>
<dbReference type="Proteomes" id="UP000245938">
    <property type="component" value="Unassembled WGS sequence"/>
</dbReference>
<evidence type="ECO:0000256" key="3">
    <source>
        <dbReference type="ARBA" id="ARBA00023163"/>
    </source>
</evidence>
<organism evidence="6 7">
    <name type="scientific">Kurthia sibirica</name>
    <dbReference type="NCBI Taxonomy" id="202750"/>
    <lineage>
        <taxon>Bacteria</taxon>
        <taxon>Bacillati</taxon>
        <taxon>Bacillota</taxon>
        <taxon>Bacilli</taxon>
        <taxon>Bacillales</taxon>
        <taxon>Caryophanaceae</taxon>
        <taxon>Kurthia</taxon>
    </lineage>
</organism>
<dbReference type="Pfam" id="PF01614">
    <property type="entry name" value="IclR_C"/>
    <property type="match status" value="1"/>
</dbReference>
<dbReference type="InterPro" id="IPR036388">
    <property type="entry name" value="WH-like_DNA-bd_sf"/>
</dbReference>
<evidence type="ECO:0000313" key="6">
    <source>
        <dbReference type="EMBL" id="PWI24138.1"/>
    </source>
</evidence>
<evidence type="ECO:0000256" key="2">
    <source>
        <dbReference type="ARBA" id="ARBA00023125"/>
    </source>
</evidence>
<dbReference type="AlphaFoldDB" id="A0A2U3AHW0"/>
<keyword evidence="1" id="KW-0805">Transcription regulation</keyword>
<dbReference type="Gene3D" id="3.30.450.40">
    <property type="match status" value="2"/>
</dbReference>
<dbReference type="SMART" id="SM00346">
    <property type="entry name" value="HTH_ICLR"/>
    <property type="match status" value="1"/>
</dbReference>
<feature type="domain" description="HTH iclR-type" evidence="4">
    <location>
        <begin position="15"/>
        <end position="78"/>
    </location>
</feature>
<dbReference type="SUPFAM" id="SSF46785">
    <property type="entry name" value="Winged helix' DNA-binding domain"/>
    <property type="match status" value="1"/>
</dbReference>
<keyword evidence="3" id="KW-0804">Transcription</keyword>
<dbReference type="PROSITE" id="PS51077">
    <property type="entry name" value="HTH_ICLR"/>
    <property type="match status" value="1"/>
</dbReference>
<dbReference type="SUPFAM" id="SSF55781">
    <property type="entry name" value="GAF domain-like"/>
    <property type="match status" value="1"/>
</dbReference>
<feature type="domain" description="IclR-ED" evidence="5">
    <location>
        <begin position="79"/>
        <end position="247"/>
    </location>
</feature>
<dbReference type="InterPro" id="IPR029016">
    <property type="entry name" value="GAF-like_dom_sf"/>
</dbReference>
<dbReference type="GO" id="GO:0003700">
    <property type="term" value="F:DNA-binding transcription factor activity"/>
    <property type="evidence" value="ECO:0007669"/>
    <property type="project" value="TreeGrafter"/>
</dbReference>
<proteinExistence type="predicted"/>
<accession>A0A2U3AHW0</accession>
<gene>
    <name evidence="6" type="ORF">DEX24_15260</name>
</gene>